<dbReference type="Proteomes" id="UP000054477">
    <property type="component" value="Unassembled WGS sequence"/>
</dbReference>
<organism evidence="2 3">
    <name type="scientific">Laccaria amethystina LaAM-08-1</name>
    <dbReference type="NCBI Taxonomy" id="1095629"/>
    <lineage>
        <taxon>Eukaryota</taxon>
        <taxon>Fungi</taxon>
        <taxon>Dikarya</taxon>
        <taxon>Basidiomycota</taxon>
        <taxon>Agaricomycotina</taxon>
        <taxon>Agaricomycetes</taxon>
        <taxon>Agaricomycetidae</taxon>
        <taxon>Agaricales</taxon>
        <taxon>Agaricineae</taxon>
        <taxon>Hydnangiaceae</taxon>
        <taxon>Laccaria</taxon>
    </lineage>
</organism>
<feature type="region of interest" description="Disordered" evidence="1">
    <location>
        <begin position="33"/>
        <end position="83"/>
    </location>
</feature>
<name>A0A0C9XQE6_9AGAR</name>
<reference evidence="3" key="2">
    <citation type="submission" date="2015-01" db="EMBL/GenBank/DDBJ databases">
        <title>Evolutionary Origins and Diversification of the Mycorrhizal Mutualists.</title>
        <authorList>
            <consortium name="DOE Joint Genome Institute"/>
            <consortium name="Mycorrhizal Genomics Consortium"/>
            <person name="Kohler A."/>
            <person name="Kuo A."/>
            <person name="Nagy L.G."/>
            <person name="Floudas D."/>
            <person name="Copeland A."/>
            <person name="Barry K.W."/>
            <person name="Cichocki N."/>
            <person name="Veneault-Fourrey C."/>
            <person name="LaButti K."/>
            <person name="Lindquist E.A."/>
            <person name="Lipzen A."/>
            <person name="Lundell T."/>
            <person name="Morin E."/>
            <person name="Murat C."/>
            <person name="Riley R."/>
            <person name="Ohm R."/>
            <person name="Sun H."/>
            <person name="Tunlid A."/>
            <person name="Henrissat B."/>
            <person name="Grigoriev I.V."/>
            <person name="Hibbett D.S."/>
            <person name="Martin F."/>
        </authorList>
    </citation>
    <scope>NUCLEOTIDE SEQUENCE [LARGE SCALE GENOMIC DNA]</scope>
    <source>
        <strain evidence="3">LaAM-08-1</strain>
    </source>
</reference>
<evidence type="ECO:0000256" key="1">
    <source>
        <dbReference type="SAM" id="MobiDB-lite"/>
    </source>
</evidence>
<sequence length="410" mass="44794">MHCLRCRPYIHRSLISHRIARFNSTEPQSITFGDSSRILPKPTVIPSTERIENRGNLSSRLRQTTHHATTPLQPEPTPGPTPVARKDLIAAQRRAERLSREASLLGPVAGVVSSPSPPLRTPRTDPVIVQGRAGQEACNVPESVARVVPSPSPLPRTPRDDPGIALRRAVREARKTSEPVAEVAIIPPASPPPRTTRSDAAIAQRRAERKTHMLSESVTETAEVVPLTSRLPRASRNNAALAQRRVEREAREVTENSNITTSGRSTGDAKQRSSSVATINDGRAKNNLSPLETEDTMNLGSVGIETPQFRGAEEVSADLTDIFGDIPTSPSTGLTAFAPKVQSTKYTKDYLLRRFGGDYTHYISGPSSVYTTTPDKLGAMKHAAHILSRRQDVPIHLRQDALKIIQHATR</sequence>
<reference evidence="2 3" key="1">
    <citation type="submission" date="2014-04" db="EMBL/GenBank/DDBJ databases">
        <authorList>
            <consortium name="DOE Joint Genome Institute"/>
            <person name="Kuo A."/>
            <person name="Kohler A."/>
            <person name="Nagy L.G."/>
            <person name="Floudas D."/>
            <person name="Copeland A."/>
            <person name="Barry K.W."/>
            <person name="Cichocki N."/>
            <person name="Veneault-Fourrey C."/>
            <person name="LaButti K."/>
            <person name="Lindquist E.A."/>
            <person name="Lipzen A."/>
            <person name="Lundell T."/>
            <person name="Morin E."/>
            <person name="Murat C."/>
            <person name="Sun H."/>
            <person name="Tunlid A."/>
            <person name="Henrissat B."/>
            <person name="Grigoriev I.V."/>
            <person name="Hibbett D.S."/>
            <person name="Martin F."/>
            <person name="Nordberg H.P."/>
            <person name="Cantor M.N."/>
            <person name="Hua S.X."/>
        </authorList>
    </citation>
    <scope>NUCLEOTIDE SEQUENCE [LARGE SCALE GENOMIC DNA]</scope>
    <source>
        <strain evidence="2 3">LaAM-08-1</strain>
    </source>
</reference>
<proteinExistence type="predicted"/>
<feature type="compositionally biased region" description="Basic and acidic residues" evidence="1">
    <location>
        <begin position="244"/>
        <end position="254"/>
    </location>
</feature>
<evidence type="ECO:0000313" key="3">
    <source>
        <dbReference type="Proteomes" id="UP000054477"/>
    </source>
</evidence>
<dbReference type="EMBL" id="KN838548">
    <property type="protein sequence ID" value="KIK07276.1"/>
    <property type="molecule type" value="Genomic_DNA"/>
</dbReference>
<feature type="compositionally biased region" description="Polar residues" evidence="1">
    <location>
        <begin position="256"/>
        <end position="265"/>
    </location>
</feature>
<evidence type="ECO:0000313" key="2">
    <source>
        <dbReference type="EMBL" id="KIK07276.1"/>
    </source>
</evidence>
<dbReference type="AlphaFoldDB" id="A0A0C9XQE6"/>
<keyword evidence="3" id="KW-1185">Reference proteome</keyword>
<feature type="compositionally biased region" description="Polar residues" evidence="1">
    <location>
        <begin position="55"/>
        <end position="68"/>
    </location>
</feature>
<gene>
    <name evidence="2" type="ORF">K443DRAFT_87440</name>
</gene>
<feature type="region of interest" description="Disordered" evidence="1">
    <location>
        <begin position="238"/>
        <end position="294"/>
    </location>
</feature>
<protein>
    <submittedName>
        <fullName evidence="2">Unplaced genomic scaffold K443scaffold_13, whole genome shotgun sequence</fullName>
    </submittedName>
</protein>
<dbReference type="HOGENOM" id="CLU_774026_0_0_1"/>
<dbReference type="OrthoDB" id="2971908at2759"/>
<accession>A0A0C9XQE6</accession>